<keyword evidence="3" id="KW-0479">Metal-binding</keyword>
<keyword evidence="5" id="KW-0408">Iron</keyword>
<reference evidence="10 11" key="1">
    <citation type="submission" date="2020-08" db="EMBL/GenBank/DDBJ databases">
        <title>Genomic Encyclopedia of Type Strains, Phase IV (KMG-IV): sequencing the most valuable type-strain genomes for metagenomic binning, comparative biology and taxonomic classification.</title>
        <authorList>
            <person name="Goeker M."/>
        </authorList>
    </citation>
    <scope>NUCLEOTIDE SEQUENCE [LARGE SCALE GENOMIC DNA]</scope>
    <source>
        <strain evidence="10 11">DSM 29781</strain>
    </source>
</reference>
<evidence type="ECO:0000313" key="10">
    <source>
        <dbReference type="EMBL" id="MBB5272305.1"/>
    </source>
</evidence>
<dbReference type="Gene3D" id="1.10.10.1100">
    <property type="entry name" value="BFD-like [2Fe-2S]-binding domain"/>
    <property type="match status" value="1"/>
</dbReference>
<comment type="similarity">
    <text evidence="8">Belongs to the Bfd family.</text>
</comment>
<keyword evidence="11" id="KW-1185">Reference proteome</keyword>
<dbReference type="Proteomes" id="UP000532440">
    <property type="component" value="Unassembled WGS sequence"/>
</dbReference>
<dbReference type="AlphaFoldDB" id="A0A7W8M9G6"/>
<dbReference type="PANTHER" id="PTHR37424">
    <property type="entry name" value="BACTERIOFERRITIN-ASSOCIATED FERREDOXIN"/>
    <property type="match status" value="1"/>
</dbReference>
<keyword evidence="4" id="KW-0249">Electron transport</keyword>
<dbReference type="EMBL" id="JACHGB010000004">
    <property type="protein sequence ID" value="MBB5272305.1"/>
    <property type="molecule type" value="Genomic_DNA"/>
</dbReference>
<name>A0A7W8M9G6_9BURK</name>
<evidence type="ECO:0000256" key="6">
    <source>
        <dbReference type="ARBA" id="ARBA00023014"/>
    </source>
</evidence>
<evidence type="ECO:0000256" key="4">
    <source>
        <dbReference type="ARBA" id="ARBA00022982"/>
    </source>
</evidence>
<dbReference type="Pfam" id="PF04324">
    <property type="entry name" value="Fer2_BFD"/>
    <property type="match status" value="1"/>
</dbReference>
<keyword evidence="1" id="KW-0813">Transport</keyword>
<dbReference type="InterPro" id="IPR041854">
    <property type="entry name" value="BFD-like_2Fe2S-bd_dom_sf"/>
</dbReference>
<keyword evidence="2" id="KW-0001">2Fe-2S</keyword>
<evidence type="ECO:0000256" key="8">
    <source>
        <dbReference type="ARBA" id="ARBA00046332"/>
    </source>
</evidence>
<dbReference type="InterPro" id="IPR052371">
    <property type="entry name" value="BFD-associated_ferredoxin"/>
</dbReference>
<protein>
    <recommendedName>
        <fullName evidence="7">Bacterioferritin-associated ferredoxin</fullName>
    </recommendedName>
</protein>
<feature type="domain" description="BFD-like [2Fe-2S]-binding" evidence="9">
    <location>
        <begin position="20"/>
        <end position="68"/>
    </location>
</feature>
<proteinExistence type="inferred from homology"/>
<evidence type="ECO:0000256" key="2">
    <source>
        <dbReference type="ARBA" id="ARBA00022714"/>
    </source>
</evidence>
<evidence type="ECO:0000256" key="7">
    <source>
        <dbReference type="ARBA" id="ARBA00039386"/>
    </source>
</evidence>
<organism evidence="10 11">
    <name type="scientific">Quisquiliibacterium transsilvanicum</name>
    <dbReference type="NCBI Taxonomy" id="1549638"/>
    <lineage>
        <taxon>Bacteria</taxon>
        <taxon>Pseudomonadati</taxon>
        <taxon>Pseudomonadota</taxon>
        <taxon>Betaproteobacteria</taxon>
        <taxon>Burkholderiales</taxon>
        <taxon>Burkholderiaceae</taxon>
        <taxon>Quisquiliibacterium</taxon>
    </lineage>
</organism>
<dbReference type="PANTHER" id="PTHR37424:SF1">
    <property type="entry name" value="BACTERIOFERRITIN-ASSOCIATED FERREDOXIN"/>
    <property type="match status" value="1"/>
</dbReference>
<comment type="caution">
    <text evidence="10">The sequence shown here is derived from an EMBL/GenBank/DDBJ whole genome shotgun (WGS) entry which is preliminary data.</text>
</comment>
<dbReference type="RefSeq" id="WP_183967577.1">
    <property type="nucleotide sequence ID" value="NZ_BAABEW010000002.1"/>
</dbReference>
<evidence type="ECO:0000259" key="9">
    <source>
        <dbReference type="Pfam" id="PF04324"/>
    </source>
</evidence>
<evidence type="ECO:0000313" key="11">
    <source>
        <dbReference type="Proteomes" id="UP000532440"/>
    </source>
</evidence>
<dbReference type="GO" id="GO:0051537">
    <property type="term" value="F:2 iron, 2 sulfur cluster binding"/>
    <property type="evidence" value="ECO:0007669"/>
    <property type="project" value="UniProtKB-KW"/>
</dbReference>
<keyword evidence="6" id="KW-0411">Iron-sulfur</keyword>
<sequence length="86" mass="9178">MRTLRVYNSRHPTRHGPTMIICMCKALNERQLRETIESGATCFDTLQMETGVSTCCGACTDSVHALLAGHAGGAGLAATELRRVGA</sequence>
<evidence type="ECO:0000256" key="1">
    <source>
        <dbReference type="ARBA" id="ARBA00022448"/>
    </source>
</evidence>
<evidence type="ECO:0000256" key="5">
    <source>
        <dbReference type="ARBA" id="ARBA00023004"/>
    </source>
</evidence>
<dbReference type="InterPro" id="IPR007419">
    <property type="entry name" value="BFD-like_2Fe2S-bd_dom"/>
</dbReference>
<evidence type="ECO:0000256" key="3">
    <source>
        <dbReference type="ARBA" id="ARBA00022723"/>
    </source>
</evidence>
<gene>
    <name evidence="10" type="ORF">HNQ70_002319</name>
</gene>
<accession>A0A7W8M9G6</accession>
<dbReference type="GO" id="GO:0046872">
    <property type="term" value="F:metal ion binding"/>
    <property type="evidence" value="ECO:0007669"/>
    <property type="project" value="UniProtKB-KW"/>
</dbReference>